<dbReference type="InterPro" id="IPR013783">
    <property type="entry name" value="Ig-like_fold"/>
</dbReference>
<feature type="transmembrane region" description="Helical" evidence="6">
    <location>
        <begin position="389"/>
        <end position="412"/>
    </location>
</feature>
<feature type="region of interest" description="Disordered" evidence="5">
    <location>
        <begin position="447"/>
        <end position="472"/>
    </location>
</feature>
<evidence type="ECO:0000256" key="6">
    <source>
        <dbReference type="SAM" id="Phobius"/>
    </source>
</evidence>
<evidence type="ECO:0000256" key="5">
    <source>
        <dbReference type="SAM" id="MobiDB-lite"/>
    </source>
</evidence>
<evidence type="ECO:0000256" key="1">
    <source>
        <dbReference type="ARBA" id="ARBA00004370"/>
    </source>
</evidence>
<comment type="caution">
    <text evidence="8">The sequence shown here is derived from an EMBL/GenBank/DDBJ whole genome shotgun (WGS) entry which is preliminary data.</text>
</comment>
<keyword evidence="9" id="KW-1185">Reference proteome</keyword>
<name>A0ABR3P0S1_9TELE</name>
<keyword evidence="3 6" id="KW-0472">Membrane</keyword>
<feature type="chain" id="PRO_5046106362" evidence="7">
    <location>
        <begin position="22"/>
        <end position="472"/>
    </location>
</feature>
<keyword evidence="4" id="KW-0325">Glycoprotein</keyword>
<keyword evidence="6" id="KW-1133">Transmembrane helix</keyword>
<keyword evidence="6" id="KW-0812">Transmembrane</keyword>
<evidence type="ECO:0000313" key="8">
    <source>
        <dbReference type="EMBL" id="KAL1282858.1"/>
    </source>
</evidence>
<evidence type="ECO:0000256" key="2">
    <source>
        <dbReference type="ARBA" id="ARBA00022729"/>
    </source>
</evidence>
<feature type="compositionally biased region" description="Low complexity" evidence="5">
    <location>
        <begin position="453"/>
        <end position="462"/>
    </location>
</feature>
<sequence length="472" mass="52979">MLLKRCLTAVISAICISTVTGVGSGQDLKKAVGKRVSFGPTNINPPVTSIIWKHRSSSDVIKAIEWDIDDGFSIPNPRFKDITTLDEKTGQITITTLALIHSGVYTIDINSREQEERFTLKVEKPVPKPEIEIERSSNPDVVNLRCRYNETIIWKNAAGETLTGSTNLAKRPGEFITVENTGNPENFYTCTLNNDVSEKTSDRVYERDLFKEPVPKPEIEIERSSNPDVVYLRCRYNETIIWKNAAGETLKGFKDHLKGEFIKVEKQGNPENFYTCTLKNDVSEKTSDPVYERDLFKEPVPKPEIEIERSSNPDVVNLRCRYNETIIWKNAAGEKLKGSKNHLLGEFIKVENTGNPENFYTCTLKNDVSEKTSDPVYERDLFKGSNGGLIAGIIILVIILIVAILICVYLLLEPVYNRVNKICPCLQALLDRIGCCTKRRKEYNLASTDNEMGSGSSNQGQKSGEETPALAE</sequence>
<dbReference type="PANTHER" id="PTHR12080:SF55">
    <property type="entry name" value="LYMPHOCYTE FUNCTION-ASSOCIATED ANTIGEN 3"/>
    <property type="match status" value="1"/>
</dbReference>
<dbReference type="InterPro" id="IPR015631">
    <property type="entry name" value="CD2/SLAM_rcpt"/>
</dbReference>
<evidence type="ECO:0000313" key="9">
    <source>
        <dbReference type="Proteomes" id="UP001558613"/>
    </source>
</evidence>
<protein>
    <submittedName>
        <fullName evidence="8">Uncharacterized protein</fullName>
    </submittedName>
</protein>
<dbReference type="EMBL" id="JAYMGO010000001">
    <property type="protein sequence ID" value="KAL1282858.1"/>
    <property type="molecule type" value="Genomic_DNA"/>
</dbReference>
<reference evidence="8 9" key="1">
    <citation type="submission" date="2023-09" db="EMBL/GenBank/DDBJ databases">
        <authorList>
            <person name="Wang M."/>
        </authorList>
    </citation>
    <scope>NUCLEOTIDE SEQUENCE [LARGE SCALE GENOMIC DNA]</scope>
    <source>
        <strain evidence="8">GT-2023</strain>
        <tissue evidence="8">Liver</tissue>
    </source>
</reference>
<feature type="signal peptide" evidence="7">
    <location>
        <begin position="1"/>
        <end position="21"/>
    </location>
</feature>
<dbReference type="Gene3D" id="2.60.40.10">
    <property type="entry name" value="Immunoglobulins"/>
    <property type="match status" value="2"/>
</dbReference>
<evidence type="ECO:0000256" key="7">
    <source>
        <dbReference type="SAM" id="SignalP"/>
    </source>
</evidence>
<dbReference type="PANTHER" id="PTHR12080">
    <property type="entry name" value="SIGNALING LYMPHOCYTIC ACTIVATION MOLECULE"/>
    <property type="match status" value="1"/>
</dbReference>
<dbReference type="Proteomes" id="UP001558613">
    <property type="component" value="Unassembled WGS sequence"/>
</dbReference>
<organism evidence="8 9">
    <name type="scientific">Cirrhinus molitorella</name>
    <name type="common">mud carp</name>
    <dbReference type="NCBI Taxonomy" id="172907"/>
    <lineage>
        <taxon>Eukaryota</taxon>
        <taxon>Metazoa</taxon>
        <taxon>Chordata</taxon>
        <taxon>Craniata</taxon>
        <taxon>Vertebrata</taxon>
        <taxon>Euteleostomi</taxon>
        <taxon>Actinopterygii</taxon>
        <taxon>Neopterygii</taxon>
        <taxon>Teleostei</taxon>
        <taxon>Ostariophysi</taxon>
        <taxon>Cypriniformes</taxon>
        <taxon>Cyprinidae</taxon>
        <taxon>Labeoninae</taxon>
        <taxon>Labeonini</taxon>
        <taxon>Cirrhinus</taxon>
    </lineage>
</organism>
<gene>
    <name evidence="8" type="ORF">QQF64_001661</name>
</gene>
<evidence type="ECO:0000256" key="4">
    <source>
        <dbReference type="ARBA" id="ARBA00023180"/>
    </source>
</evidence>
<evidence type="ECO:0000256" key="3">
    <source>
        <dbReference type="ARBA" id="ARBA00023136"/>
    </source>
</evidence>
<accession>A0ABR3P0S1</accession>
<proteinExistence type="predicted"/>
<comment type="subcellular location">
    <subcellularLocation>
        <location evidence="1">Membrane</location>
    </subcellularLocation>
</comment>
<keyword evidence="2 7" id="KW-0732">Signal</keyword>